<dbReference type="InterPro" id="IPR025419">
    <property type="entry name" value="DUF4142"/>
</dbReference>
<dbReference type="PANTHER" id="PTHR38593">
    <property type="entry name" value="BLR2558 PROTEIN"/>
    <property type="match status" value="1"/>
</dbReference>
<evidence type="ECO:0000313" key="4">
    <source>
        <dbReference type="Proteomes" id="UP000245802"/>
    </source>
</evidence>
<keyword evidence="1" id="KW-0732">Signal</keyword>
<dbReference type="PANTHER" id="PTHR38593:SF1">
    <property type="entry name" value="BLR2558 PROTEIN"/>
    <property type="match status" value="1"/>
</dbReference>
<dbReference type="RefSeq" id="WP_010036030.1">
    <property type="nucleotide sequence ID" value="NZ_CP025958.1"/>
</dbReference>
<dbReference type="Pfam" id="PF13628">
    <property type="entry name" value="DUF4142"/>
    <property type="match status" value="1"/>
</dbReference>
<dbReference type="KEGG" id="gog:C1280_34200"/>
<accession>A0A2Z3HJB8</accession>
<sequence>MRFTSRLMAVLAMLAGGAALADDAKPITDAEFVTKAASGGLFEVESSKLAKTSATSPEAKKFADRMIADHEKANKELMGAAKKAGIEVPTKMSAEHQKLLDQVQAAKGADFDKAYMAAQVAAHDEAVALFSGATKGVKDPGLKAFAEKTLPVIKEHQEHAKKHSK</sequence>
<dbReference type="InterPro" id="IPR012347">
    <property type="entry name" value="Ferritin-like"/>
</dbReference>
<evidence type="ECO:0000259" key="2">
    <source>
        <dbReference type="Pfam" id="PF13628"/>
    </source>
</evidence>
<proteinExistence type="predicted"/>
<reference evidence="3 4" key="1">
    <citation type="submission" date="2018-01" db="EMBL/GenBank/DDBJ databases">
        <title>G. obscuriglobus.</title>
        <authorList>
            <person name="Franke J."/>
            <person name="Blomberg W."/>
            <person name="Selmecki A."/>
        </authorList>
    </citation>
    <scope>NUCLEOTIDE SEQUENCE [LARGE SCALE GENOMIC DNA]</scope>
    <source>
        <strain evidence="3 4">DSM 5831</strain>
    </source>
</reference>
<protein>
    <submittedName>
        <fullName evidence="3">DUF4142 domain-containing protein</fullName>
    </submittedName>
</protein>
<evidence type="ECO:0000256" key="1">
    <source>
        <dbReference type="SAM" id="SignalP"/>
    </source>
</evidence>
<dbReference type="Gene3D" id="1.20.1260.10">
    <property type="match status" value="1"/>
</dbReference>
<feature type="chain" id="PRO_5016436180" evidence="1">
    <location>
        <begin position="22"/>
        <end position="165"/>
    </location>
</feature>
<organism evidence="3 4">
    <name type="scientific">Gemmata obscuriglobus</name>
    <dbReference type="NCBI Taxonomy" id="114"/>
    <lineage>
        <taxon>Bacteria</taxon>
        <taxon>Pseudomonadati</taxon>
        <taxon>Planctomycetota</taxon>
        <taxon>Planctomycetia</taxon>
        <taxon>Gemmatales</taxon>
        <taxon>Gemmataceae</taxon>
        <taxon>Gemmata</taxon>
    </lineage>
</organism>
<feature type="domain" description="DUF4142" evidence="2">
    <location>
        <begin position="28"/>
        <end position="162"/>
    </location>
</feature>
<feature type="signal peptide" evidence="1">
    <location>
        <begin position="1"/>
        <end position="21"/>
    </location>
</feature>
<dbReference type="OrthoDB" id="883203at2"/>
<dbReference type="Proteomes" id="UP000245802">
    <property type="component" value="Chromosome"/>
</dbReference>
<dbReference type="EMBL" id="CP025958">
    <property type="protein sequence ID" value="AWM41560.1"/>
    <property type="molecule type" value="Genomic_DNA"/>
</dbReference>
<dbReference type="AlphaFoldDB" id="A0A2Z3HJB8"/>
<evidence type="ECO:0000313" key="3">
    <source>
        <dbReference type="EMBL" id="AWM41560.1"/>
    </source>
</evidence>
<name>A0A2Z3HJB8_9BACT</name>
<gene>
    <name evidence="3" type="ORF">C1280_34200</name>
</gene>
<keyword evidence="4" id="KW-1185">Reference proteome</keyword>